<evidence type="ECO:0000313" key="9">
    <source>
        <dbReference type="Proteomes" id="UP000257109"/>
    </source>
</evidence>
<keyword evidence="3" id="KW-0540">Nuclease</keyword>
<keyword evidence="2" id="KW-0548">Nucleotidyltransferase</keyword>
<keyword evidence="5" id="KW-0378">Hydrolase</keyword>
<dbReference type="GO" id="GO:0016787">
    <property type="term" value="F:hydrolase activity"/>
    <property type="evidence" value="ECO:0007669"/>
    <property type="project" value="UniProtKB-KW"/>
</dbReference>
<dbReference type="Proteomes" id="UP000257109">
    <property type="component" value="Unassembled WGS sequence"/>
</dbReference>
<evidence type="ECO:0000259" key="7">
    <source>
        <dbReference type="Pfam" id="PF17917"/>
    </source>
</evidence>
<feature type="non-terminal residue" evidence="8">
    <location>
        <position position="1"/>
    </location>
</feature>
<feature type="domain" description="Reverse transcriptase RNase H-like" evidence="7">
    <location>
        <begin position="30"/>
        <end position="78"/>
    </location>
</feature>
<comment type="caution">
    <text evidence="8">The sequence shown here is derived from an EMBL/GenBank/DDBJ whole genome shotgun (WGS) entry which is preliminary data.</text>
</comment>
<dbReference type="InterPro" id="IPR043502">
    <property type="entry name" value="DNA/RNA_pol_sf"/>
</dbReference>
<keyword evidence="9" id="KW-1185">Reference proteome</keyword>
<dbReference type="GO" id="GO:0004519">
    <property type="term" value="F:endonuclease activity"/>
    <property type="evidence" value="ECO:0007669"/>
    <property type="project" value="UniProtKB-KW"/>
</dbReference>
<keyword evidence="6" id="KW-0695">RNA-directed DNA polymerase</keyword>
<dbReference type="PANTHER" id="PTHR35046">
    <property type="entry name" value="ZINC KNUCKLE (CCHC-TYPE) FAMILY PROTEIN"/>
    <property type="match status" value="1"/>
</dbReference>
<evidence type="ECO:0000256" key="6">
    <source>
        <dbReference type="ARBA" id="ARBA00022918"/>
    </source>
</evidence>
<evidence type="ECO:0000313" key="8">
    <source>
        <dbReference type="EMBL" id="RDY11470.1"/>
    </source>
</evidence>
<evidence type="ECO:0000256" key="5">
    <source>
        <dbReference type="ARBA" id="ARBA00022801"/>
    </source>
</evidence>
<evidence type="ECO:0000256" key="2">
    <source>
        <dbReference type="ARBA" id="ARBA00022695"/>
    </source>
</evidence>
<dbReference type="SUPFAM" id="SSF56672">
    <property type="entry name" value="DNA/RNA polymerases"/>
    <property type="match status" value="1"/>
</dbReference>
<organism evidence="8 9">
    <name type="scientific">Mucuna pruriens</name>
    <name type="common">Velvet bean</name>
    <name type="synonym">Dolichos pruriens</name>
    <dbReference type="NCBI Taxonomy" id="157652"/>
    <lineage>
        <taxon>Eukaryota</taxon>
        <taxon>Viridiplantae</taxon>
        <taxon>Streptophyta</taxon>
        <taxon>Embryophyta</taxon>
        <taxon>Tracheophyta</taxon>
        <taxon>Spermatophyta</taxon>
        <taxon>Magnoliopsida</taxon>
        <taxon>eudicotyledons</taxon>
        <taxon>Gunneridae</taxon>
        <taxon>Pentapetalae</taxon>
        <taxon>rosids</taxon>
        <taxon>fabids</taxon>
        <taxon>Fabales</taxon>
        <taxon>Fabaceae</taxon>
        <taxon>Papilionoideae</taxon>
        <taxon>50 kb inversion clade</taxon>
        <taxon>NPAAA clade</taxon>
        <taxon>indigoferoid/millettioid clade</taxon>
        <taxon>Phaseoleae</taxon>
        <taxon>Mucuna</taxon>
    </lineage>
</organism>
<name>A0A371I8T9_MUCPR</name>
<protein>
    <submittedName>
        <fullName evidence="8">Retrovirus-related Pol polyprotein</fullName>
    </submittedName>
</protein>
<sequence length="81" mass="9541">MAKAQNSWESKRLPWACNFLQKICKGLYEELKGAHLNYSTYDRELYAFVRALQTWQHYLLPRAFVIHSDHEALKNLRGKGS</sequence>
<dbReference type="InterPro" id="IPR041373">
    <property type="entry name" value="RT_RNaseH"/>
</dbReference>
<dbReference type="AlphaFoldDB" id="A0A371I8T9"/>
<dbReference type="EMBL" id="QJKJ01000636">
    <property type="protein sequence ID" value="RDY11470.1"/>
    <property type="molecule type" value="Genomic_DNA"/>
</dbReference>
<keyword evidence="4" id="KW-0255">Endonuclease</keyword>
<proteinExistence type="predicted"/>
<accession>A0A371I8T9</accession>
<evidence type="ECO:0000256" key="1">
    <source>
        <dbReference type="ARBA" id="ARBA00022679"/>
    </source>
</evidence>
<dbReference type="PANTHER" id="PTHR35046:SF9">
    <property type="entry name" value="RNA-DIRECTED DNA POLYMERASE"/>
    <property type="match status" value="1"/>
</dbReference>
<dbReference type="OrthoDB" id="1719576at2759"/>
<gene>
    <name evidence="8" type="primary">pol</name>
    <name evidence="8" type="ORF">CR513_03878</name>
</gene>
<dbReference type="GO" id="GO:0003964">
    <property type="term" value="F:RNA-directed DNA polymerase activity"/>
    <property type="evidence" value="ECO:0007669"/>
    <property type="project" value="UniProtKB-KW"/>
</dbReference>
<reference evidence="8" key="1">
    <citation type="submission" date="2018-05" db="EMBL/GenBank/DDBJ databases">
        <title>Draft genome of Mucuna pruriens seed.</title>
        <authorList>
            <person name="Nnadi N.E."/>
            <person name="Vos R."/>
            <person name="Hasami M.H."/>
            <person name="Devisetty U.K."/>
            <person name="Aguiy J.C."/>
        </authorList>
    </citation>
    <scope>NUCLEOTIDE SEQUENCE [LARGE SCALE GENOMIC DNA]</scope>
    <source>
        <strain evidence="8">JCA_2017</strain>
    </source>
</reference>
<keyword evidence="1" id="KW-0808">Transferase</keyword>
<dbReference type="Pfam" id="PF17917">
    <property type="entry name" value="RT_RNaseH"/>
    <property type="match status" value="1"/>
</dbReference>
<evidence type="ECO:0000256" key="4">
    <source>
        <dbReference type="ARBA" id="ARBA00022759"/>
    </source>
</evidence>
<evidence type="ECO:0000256" key="3">
    <source>
        <dbReference type="ARBA" id="ARBA00022722"/>
    </source>
</evidence>